<dbReference type="Gene3D" id="3.30.300.30">
    <property type="match status" value="2"/>
</dbReference>
<evidence type="ECO:0000256" key="1">
    <source>
        <dbReference type="ARBA" id="ARBA00001957"/>
    </source>
</evidence>
<feature type="domain" description="Carrier" evidence="5">
    <location>
        <begin position="532"/>
        <end position="607"/>
    </location>
</feature>
<sequence>MSSVHLSVHLGKSLLSEQQQLHPHSKCIHELFSECAARNPERKALTCGDESITYRELDFKTNRLAYKLRQLGVDRNTPVAICAERSPKLLAGLLAILKAGGAYLPLDTGYPTERITLMLAEVKPTLILVERKFVDHIPQFEGTVLCLDDVLAKGDYTPTPPVNHTHSDDLAYILYTSGSTGHPKAVCIPHKGVIRLVCGTNWAPFDDTEIWLQFAPIGFDASTLEIWGPLLNGAHLVVCPPQVKTVSQVAETIREYEITSAFLTTALFHAMTHTVLSDLVGLKLLIVGGETLSPTCAQKFLAACPNTRVVNGYGPTENTTFTTIHTVTPADLQEETIPIGRPISKTRVYILDSQLRSVAGEQSGELCIAGDGLAHGYLNRPGETTKRFVAAPHLAEPTLYRTGDRARWRSDGVLEFLGRIDNQIKIRGYRIEPGEIEAVLEQHESIHSVAVAIRSDASDRNQLAAYFVADSVPPPNGAELRQFLQRSLPAHMIPTFYVALDELPLTPNGKLDRKALPNLGRGATGVFATFQASCTDLQQQLADLWATVLDIDQVGIVDDFIELGGDSLLAAELVAAINTQFQVAINIGQLFSARTVAVLADEISAQFGQSGNIPLQAVPRHDSIPLSFAQQRMWFIAQQLDHMPLYNEPLTVTLPGAISTTAMEQALQYVVRRHEVLRTTIHIDENGQPYQTIQASYRFHLPVLDLQSLPSAQEREQVARHTAQKMLQTPFKLTTDLMIRGLLVHIDADTSRLYLAFHHIAIDAESIFGILRRELPVLYDCCTLGQKPDLPALPIQYADYAHWQRQVLEKTDLSARLAYWRKTLEGAEETQLPGDRLRSAQPQFRGKSHCIQLPAPLWKSVQSVGHRHGVTPFVTLLSAFLTLIHRYTSAGDLLIGTVSSERNHPALAGVFGQFLNTLALRVELSGNLSFAELLNRVNHVLRNAQNHEVPFDWLVQQLPWERSQNSPLVRLMFVMEPACSNDRTDWGFDQYDLHSGTSKFDLTVEVEEWLDSVRLRFEYNTDLFETATIERLAQHYCTLVEHVVADPLLPLMAIDYIPVTELALLTKWGDKRANFPVSETLHQQFSAQAQRTPDAIAVIDGDDRQQSLTYRELDALSSQLACYLQSHGVGPAIPVGLCMERCVDLMVAILGILKAGGIYVPVDPIYPETRLSFILKDANVALVLTHSCHLSRLPQHINPLCLDQASTMLAQYAKATPVHLTDVHSGAYIIYTSGSTGKPKGVLASHGNVMRLLAATEQWFQFNERDVWCLFHSIAFDFAVWEMYGALLHGGQLVVVSHATSRAPDTFHQLLCKHKVTVLCQTPSAFQQLMLADARWVGEAELCLRYIIFGGEALEPSALQPWVERHGDQTPALINMYGITETTVHVTYRPIRLADIESGETSCIGRPIPDLEMRLLDQYQQPVPIGIPGEIHVGGGGLTLGYVNLPELTAERFVAHPLVSDSGRRLYRSGDLGRYLPNGDIQYLGRIDHQVKIRGFRIELGEIERVLVDHPAVRDAIVICHPENKTNTCLWAYVVANEKDISHNHLRAFLSSRLPDYMLPAGFIVLTTLPITAHGKIDRKALPPPTPEQRLSATDGELPRTAYEQHLCQLWANHLRLDHVGVNDDFFSLGGHSLLAVALCLDIQQHFSLSLETNGQLLRALLEYPDVKRYAAWLTEFVAPHGQLPKHKQVDFFAEAQLDPSIEISAASSQQVGGFSEVLLTGATGFLGIALLQVLLHRTTAQIHCLVRGDDVAQARARIEKALARFPMFSPESDWQDRIIPIPGDLSKPRFGLSEAGFNTLANTIDLILHNGAQVNFMYPYSALRGANVDGTQEIIRLASHGCTTPVHYVSTLSVGAVSQFHGAKRVYENDPITNPEDICMGYTESKWVSEQILFAAQQQGLPVTIYRPKDISGHSQTGRWKTHDLITPCIFHAIVDLGIAPKNFFCVDMLPVDYASELIVHIASTQAATGQTYHLTNLCAGGMSQVIERLRVIGYPIERCEYDDWCEKLTRYVIDCPDVPIAPFVPLFVEKLDCGLSVVEMYFEDRLPQFDDRYTQKALAGSNLVCPPVDNALLDRHLKYFVDCGFFPSPQNTYTQIKDQQINRVPA</sequence>
<dbReference type="Gene3D" id="3.40.50.720">
    <property type="entry name" value="NAD(P)-binding Rossmann-like Domain"/>
    <property type="match status" value="1"/>
</dbReference>
<dbReference type="SUPFAM" id="SSF51735">
    <property type="entry name" value="NAD(P)-binding Rossmann-fold domains"/>
    <property type="match status" value="1"/>
</dbReference>
<dbReference type="Gene3D" id="1.10.1200.10">
    <property type="entry name" value="ACP-like"/>
    <property type="match status" value="2"/>
</dbReference>
<dbReference type="InterPro" id="IPR006162">
    <property type="entry name" value="Ppantetheine_attach_site"/>
</dbReference>
<feature type="domain" description="Carrier" evidence="5">
    <location>
        <begin position="1598"/>
        <end position="1678"/>
    </location>
</feature>
<dbReference type="InterPro" id="IPR010071">
    <property type="entry name" value="AA_adenyl_dom"/>
</dbReference>
<dbReference type="InterPro" id="IPR036736">
    <property type="entry name" value="ACP-like_sf"/>
</dbReference>
<dbReference type="Gene3D" id="2.30.38.10">
    <property type="entry name" value="Luciferase, Domain 3"/>
    <property type="match status" value="1"/>
</dbReference>
<dbReference type="CDD" id="cd05235">
    <property type="entry name" value="SDR_e1"/>
    <property type="match status" value="1"/>
</dbReference>
<dbReference type="Proteomes" id="UP000717364">
    <property type="component" value="Unassembled WGS sequence"/>
</dbReference>
<keyword evidence="2" id="KW-0596">Phosphopantetheine</keyword>
<comment type="caution">
    <text evidence="6">The sequence shown here is derived from an EMBL/GenBank/DDBJ whole genome shotgun (WGS) entry which is preliminary data.</text>
</comment>
<dbReference type="CDD" id="cd12117">
    <property type="entry name" value="A_NRPS_Srf_like"/>
    <property type="match status" value="1"/>
</dbReference>
<dbReference type="InterPro" id="IPR020845">
    <property type="entry name" value="AMP-binding_CS"/>
</dbReference>
<dbReference type="EMBL" id="JADOES010000016">
    <property type="protein sequence ID" value="MBT9315784.1"/>
    <property type="molecule type" value="Genomic_DNA"/>
</dbReference>
<dbReference type="PROSITE" id="PS00455">
    <property type="entry name" value="AMP_BINDING"/>
    <property type="match status" value="2"/>
</dbReference>
<dbReference type="GO" id="GO:0016874">
    <property type="term" value="F:ligase activity"/>
    <property type="evidence" value="ECO:0007669"/>
    <property type="project" value="UniProtKB-KW"/>
</dbReference>
<dbReference type="InterPro" id="IPR045851">
    <property type="entry name" value="AMP-bd_C_sf"/>
</dbReference>
<dbReference type="SMART" id="SM00823">
    <property type="entry name" value="PKS_PP"/>
    <property type="match status" value="2"/>
</dbReference>
<reference evidence="6" key="1">
    <citation type="submission" date="2020-11" db="EMBL/GenBank/DDBJ databases">
        <authorList>
            <person name="Konstantinou D."/>
            <person name="Gkelis S."/>
            <person name="Popin R."/>
            <person name="Fewer D."/>
            <person name="Sivonen K."/>
        </authorList>
    </citation>
    <scope>NUCLEOTIDE SEQUENCE</scope>
    <source>
        <strain evidence="6">TAU-MAC 1115</strain>
    </source>
</reference>
<dbReference type="InterPro" id="IPR001242">
    <property type="entry name" value="Condensation_dom"/>
</dbReference>
<dbReference type="Pfam" id="PF00501">
    <property type="entry name" value="AMP-binding"/>
    <property type="match status" value="2"/>
</dbReference>
<dbReference type="NCBIfam" id="TIGR01746">
    <property type="entry name" value="Thioester-redct"/>
    <property type="match status" value="1"/>
</dbReference>
<dbReference type="SUPFAM" id="SSF52777">
    <property type="entry name" value="CoA-dependent acyltransferases"/>
    <property type="match status" value="2"/>
</dbReference>
<keyword evidence="4" id="KW-0436">Ligase</keyword>
<dbReference type="SUPFAM" id="SSF56801">
    <property type="entry name" value="Acetyl-CoA synthetase-like"/>
    <property type="match status" value="2"/>
</dbReference>
<dbReference type="NCBIfam" id="TIGR01733">
    <property type="entry name" value="AA-adenyl-dom"/>
    <property type="match status" value="2"/>
</dbReference>
<dbReference type="RefSeq" id="WP_215608853.1">
    <property type="nucleotide sequence ID" value="NZ_JADOES010000016.1"/>
</dbReference>
<dbReference type="InterPro" id="IPR042099">
    <property type="entry name" value="ANL_N_sf"/>
</dbReference>
<dbReference type="GO" id="GO:0044550">
    <property type="term" value="P:secondary metabolite biosynthetic process"/>
    <property type="evidence" value="ECO:0007669"/>
    <property type="project" value="UniProtKB-ARBA"/>
</dbReference>
<dbReference type="FunFam" id="3.40.50.980:FF:000001">
    <property type="entry name" value="Non-ribosomal peptide synthetase"/>
    <property type="match status" value="2"/>
</dbReference>
<dbReference type="InterPro" id="IPR000873">
    <property type="entry name" value="AMP-dep_synth/lig_dom"/>
</dbReference>
<dbReference type="FunFam" id="3.40.50.980:FF:000002">
    <property type="entry name" value="Enterobactin synthetase component F"/>
    <property type="match status" value="1"/>
</dbReference>
<dbReference type="InterPro" id="IPR023213">
    <property type="entry name" value="CAT-like_dom_sf"/>
</dbReference>
<dbReference type="InterPro" id="IPR020806">
    <property type="entry name" value="PKS_PP-bd"/>
</dbReference>
<dbReference type="InterPro" id="IPR010080">
    <property type="entry name" value="Thioester_reductase-like_dom"/>
</dbReference>
<dbReference type="CDD" id="cd17643">
    <property type="entry name" value="A_NRPS_Cytc1-like"/>
    <property type="match status" value="1"/>
</dbReference>
<dbReference type="Gene3D" id="3.30.559.30">
    <property type="entry name" value="Nonribosomal peptide synthetase, condensation domain"/>
    <property type="match status" value="1"/>
</dbReference>
<dbReference type="GO" id="GO:0005829">
    <property type="term" value="C:cytosol"/>
    <property type="evidence" value="ECO:0007669"/>
    <property type="project" value="TreeGrafter"/>
</dbReference>
<reference evidence="6" key="2">
    <citation type="journal article" date="2021" name="Mar. Drugs">
        <title>Genome Reduction and Secondary Metabolism of the Marine Sponge-Associated Cyanobacterium Leptothoe.</title>
        <authorList>
            <person name="Konstantinou D."/>
            <person name="Popin R.V."/>
            <person name="Fewer D.P."/>
            <person name="Sivonen K."/>
            <person name="Gkelis S."/>
        </authorList>
    </citation>
    <scope>NUCLEOTIDE SEQUENCE</scope>
    <source>
        <strain evidence="6">TAU-MAC 1115</strain>
    </source>
</reference>
<evidence type="ECO:0000259" key="5">
    <source>
        <dbReference type="PROSITE" id="PS50075"/>
    </source>
</evidence>
<dbReference type="Gene3D" id="3.30.559.10">
    <property type="entry name" value="Chloramphenicol acetyltransferase-like domain"/>
    <property type="match status" value="1"/>
</dbReference>
<evidence type="ECO:0000256" key="4">
    <source>
        <dbReference type="ARBA" id="ARBA00022598"/>
    </source>
</evidence>
<dbReference type="Gene3D" id="3.40.50.980">
    <property type="match status" value="2"/>
</dbReference>
<dbReference type="PROSITE" id="PS00012">
    <property type="entry name" value="PHOSPHOPANTETHEINE"/>
    <property type="match status" value="1"/>
</dbReference>
<dbReference type="PROSITE" id="PS50075">
    <property type="entry name" value="CARRIER"/>
    <property type="match status" value="2"/>
</dbReference>
<organism evidence="6 7">
    <name type="scientific">Leptothoe spongobia TAU-MAC 1115</name>
    <dbReference type="NCBI Taxonomy" id="1967444"/>
    <lineage>
        <taxon>Bacteria</taxon>
        <taxon>Bacillati</taxon>
        <taxon>Cyanobacteriota</taxon>
        <taxon>Cyanophyceae</taxon>
        <taxon>Nodosilineales</taxon>
        <taxon>Cymatolegaceae</taxon>
        <taxon>Leptothoe</taxon>
        <taxon>Leptothoe spongobia</taxon>
    </lineage>
</organism>
<evidence type="ECO:0000313" key="6">
    <source>
        <dbReference type="EMBL" id="MBT9315784.1"/>
    </source>
</evidence>
<dbReference type="SUPFAM" id="SSF47336">
    <property type="entry name" value="ACP-like"/>
    <property type="match status" value="2"/>
</dbReference>
<dbReference type="GO" id="GO:0043041">
    <property type="term" value="P:amino acid activation for nonribosomal peptide biosynthetic process"/>
    <property type="evidence" value="ECO:0007669"/>
    <property type="project" value="TreeGrafter"/>
</dbReference>
<dbReference type="Gene3D" id="3.40.50.12780">
    <property type="entry name" value="N-terminal domain of ligase-like"/>
    <property type="match status" value="1"/>
</dbReference>
<keyword evidence="3" id="KW-0597">Phosphoprotein</keyword>
<name>A0A947DFN4_9CYAN</name>
<proteinExistence type="predicted"/>
<dbReference type="InterPro" id="IPR025110">
    <property type="entry name" value="AMP-bd_C"/>
</dbReference>
<dbReference type="InterPro" id="IPR036291">
    <property type="entry name" value="NAD(P)-bd_dom_sf"/>
</dbReference>
<dbReference type="Pfam" id="PF07993">
    <property type="entry name" value="NAD_binding_4"/>
    <property type="match status" value="1"/>
</dbReference>
<dbReference type="InterPro" id="IPR013120">
    <property type="entry name" value="FAR_NAD-bd"/>
</dbReference>
<evidence type="ECO:0000256" key="2">
    <source>
        <dbReference type="ARBA" id="ARBA00022450"/>
    </source>
</evidence>
<dbReference type="CDD" id="cd19531">
    <property type="entry name" value="LCL_NRPS-like"/>
    <property type="match status" value="1"/>
</dbReference>
<evidence type="ECO:0000256" key="3">
    <source>
        <dbReference type="ARBA" id="ARBA00022553"/>
    </source>
</evidence>
<evidence type="ECO:0000313" key="7">
    <source>
        <dbReference type="Proteomes" id="UP000717364"/>
    </source>
</evidence>
<dbReference type="NCBIfam" id="NF003417">
    <property type="entry name" value="PRK04813.1"/>
    <property type="match status" value="2"/>
</dbReference>
<dbReference type="GO" id="GO:0008610">
    <property type="term" value="P:lipid biosynthetic process"/>
    <property type="evidence" value="ECO:0007669"/>
    <property type="project" value="UniProtKB-ARBA"/>
</dbReference>
<protein>
    <submittedName>
        <fullName evidence="6">Amino acid adenylation domain-containing protein</fullName>
    </submittedName>
</protein>
<dbReference type="Pfam" id="PF00550">
    <property type="entry name" value="PP-binding"/>
    <property type="match status" value="2"/>
</dbReference>
<gene>
    <name evidence="6" type="ORF">IXB50_10135</name>
</gene>
<comment type="cofactor">
    <cofactor evidence="1">
        <name>pantetheine 4'-phosphate</name>
        <dbReference type="ChEBI" id="CHEBI:47942"/>
    </cofactor>
</comment>
<dbReference type="InterPro" id="IPR009081">
    <property type="entry name" value="PP-bd_ACP"/>
</dbReference>
<accession>A0A947DFN4</accession>
<dbReference type="Pfam" id="PF00668">
    <property type="entry name" value="Condensation"/>
    <property type="match status" value="1"/>
</dbReference>
<dbReference type="PANTHER" id="PTHR45527">
    <property type="entry name" value="NONRIBOSOMAL PEPTIDE SYNTHETASE"/>
    <property type="match status" value="1"/>
</dbReference>
<dbReference type="FunFam" id="3.40.50.12780:FF:000012">
    <property type="entry name" value="Non-ribosomal peptide synthetase"/>
    <property type="match status" value="2"/>
</dbReference>
<dbReference type="GO" id="GO:0031177">
    <property type="term" value="F:phosphopantetheine binding"/>
    <property type="evidence" value="ECO:0007669"/>
    <property type="project" value="InterPro"/>
</dbReference>
<dbReference type="FunFam" id="3.30.300.30:FF:000010">
    <property type="entry name" value="Enterobactin synthetase component F"/>
    <property type="match status" value="2"/>
</dbReference>
<keyword evidence="7" id="KW-1185">Reference proteome</keyword>
<dbReference type="Pfam" id="PF13193">
    <property type="entry name" value="AMP-binding_C"/>
    <property type="match status" value="2"/>
</dbReference>
<dbReference type="PANTHER" id="PTHR45527:SF14">
    <property type="entry name" value="PLIPASTATIN SYNTHASE SUBUNIT B"/>
    <property type="match status" value="1"/>
</dbReference>